<dbReference type="OrthoDB" id="1924787at2759"/>
<reference evidence="7 8" key="1">
    <citation type="submission" date="2013-09" db="EMBL/GenBank/DDBJ databases">
        <title>Corchorus capsularis genome sequencing.</title>
        <authorList>
            <person name="Alam M."/>
            <person name="Haque M.S."/>
            <person name="Islam M.S."/>
            <person name="Emdad E.M."/>
            <person name="Islam M.M."/>
            <person name="Ahmed B."/>
            <person name="Halim A."/>
            <person name="Hossen Q.M.M."/>
            <person name="Hossain M.Z."/>
            <person name="Ahmed R."/>
            <person name="Khan M.M."/>
            <person name="Islam R."/>
            <person name="Rashid M.M."/>
            <person name="Khan S.A."/>
            <person name="Rahman M.S."/>
            <person name="Alam M."/>
        </authorList>
    </citation>
    <scope>NUCLEOTIDE SEQUENCE [LARGE SCALE GENOMIC DNA]</scope>
    <source>
        <strain evidence="8">cv. CVL-1</strain>
        <tissue evidence="7">Whole seedling</tissue>
    </source>
</reference>
<dbReference type="OMA" id="WAPDISM"/>
<evidence type="ECO:0000256" key="4">
    <source>
        <dbReference type="ARBA" id="ARBA00022968"/>
    </source>
</evidence>
<dbReference type="PANTHER" id="PTHR11062">
    <property type="entry name" value="EXOSTOSIN HEPARAN SULFATE GLYCOSYLTRANSFERASE -RELATED"/>
    <property type="match status" value="1"/>
</dbReference>
<keyword evidence="4" id="KW-0735">Signal-anchor</keyword>
<dbReference type="Gramene" id="OMO73142">
    <property type="protein sequence ID" value="OMO73142"/>
    <property type="gene ID" value="CCACVL1_17437"/>
</dbReference>
<dbReference type="EMBL" id="AWWV01011273">
    <property type="protein sequence ID" value="OMO73142.1"/>
    <property type="molecule type" value="Genomic_DNA"/>
</dbReference>
<keyword evidence="5" id="KW-0333">Golgi apparatus</keyword>
<keyword evidence="4" id="KW-0812">Transmembrane</keyword>
<keyword evidence="3" id="KW-0808">Transferase</keyword>
<evidence type="ECO:0000313" key="7">
    <source>
        <dbReference type="EMBL" id="OMO73142.1"/>
    </source>
</evidence>
<sequence length="335" mass="39074">MVKRLKVWVYKEGERPLVHTGPMKDIYGIEGQFIDEIDSRKSPFLAQNPDEAHVFFLPVSVGFIVKYIYKPITTYSRDRLIRVFTDYIHVVANKYPYWNRTNGADHYMISCHDWAPDVSARDPQLYKNLIRVLCNANSSEGFNPNRDVTLPELNVPSEGFSSRRSFSFGQPPEKRTILAFFAGGAHGHIREILLQHWKDKDNEIQVHEYLPKGQDYNKLMGLSKFCLCPSGFEVASPRLVESFYAGCVPVIITDHYVLPFSDVLDWRKFSIQIPVEKIPEIKTILQSVPEDKYLKMQKRVLKLRRHFELNRPAKPFDIIHMVLHSIWLRRINLKL</sequence>
<comment type="caution">
    <text evidence="7">The sequence shown here is derived from an EMBL/GenBank/DDBJ whole genome shotgun (WGS) entry which is preliminary data.</text>
</comment>
<dbReference type="STRING" id="210143.A0A1R3HS47"/>
<organism evidence="7 8">
    <name type="scientific">Corchorus capsularis</name>
    <name type="common">Jute</name>
    <dbReference type="NCBI Taxonomy" id="210143"/>
    <lineage>
        <taxon>Eukaryota</taxon>
        <taxon>Viridiplantae</taxon>
        <taxon>Streptophyta</taxon>
        <taxon>Embryophyta</taxon>
        <taxon>Tracheophyta</taxon>
        <taxon>Spermatophyta</taxon>
        <taxon>Magnoliopsida</taxon>
        <taxon>eudicotyledons</taxon>
        <taxon>Gunneridae</taxon>
        <taxon>Pentapetalae</taxon>
        <taxon>rosids</taxon>
        <taxon>malvids</taxon>
        <taxon>Malvales</taxon>
        <taxon>Malvaceae</taxon>
        <taxon>Grewioideae</taxon>
        <taxon>Apeibeae</taxon>
        <taxon>Corchorus</taxon>
    </lineage>
</organism>
<dbReference type="InterPro" id="IPR004263">
    <property type="entry name" value="Exostosin"/>
</dbReference>
<dbReference type="Gene3D" id="3.40.50.2000">
    <property type="entry name" value="Glycogen Phosphorylase B"/>
    <property type="match status" value="1"/>
</dbReference>
<dbReference type="GO" id="GO:0000139">
    <property type="term" value="C:Golgi membrane"/>
    <property type="evidence" value="ECO:0007669"/>
    <property type="project" value="UniProtKB-SubCell"/>
</dbReference>
<evidence type="ECO:0000256" key="3">
    <source>
        <dbReference type="ARBA" id="ARBA00022676"/>
    </source>
</evidence>
<comment type="similarity">
    <text evidence="2">Belongs to the glycosyltransferase 47 family.</text>
</comment>
<accession>A0A1R3HS47</accession>
<evidence type="ECO:0000259" key="6">
    <source>
        <dbReference type="Pfam" id="PF03016"/>
    </source>
</evidence>
<evidence type="ECO:0000313" key="8">
    <source>
        <dbReference type="Proteomes" id="UP000188268"/>
    </source>
</evidence>
<keyword evidence="3" id="KW-0328">Glycosyltransferase</keyword>
<dbReference type="InterPro" id="IPR040911">
    <property type="entry name" value="Exostosin_GT47"/>
</dbReference>
<dbReference type="AlphaFoldDB" id="A0A1R3HS47"/>
<dbReference type="GO" id="GO:0016757">
    <property type="term" value="F:glycosyltransferase activity"/>
    <property type="evidence" value="ECO:0007669"/>
    <property type="project" value="UniProtKB-KW"/>
</dbReference>
<dbReference type="Proteomes" id="UP000188268">
    <property type="component" value="Unassembled WGS sequence"/>
</dbReference>
<dbReference type="Pfam" id="PF03016">
    <property type="entry name" value="Exostosin_GT47"/>
    <property type="match status" value="1"/>
</dbReference>
<evidence type="ECO:0000256" key="1">
    <source>
        <dbReference type="ARBA" id="ARBA00004323"/>
    </source>
</evidence>
<evidence type="ECO:0000256" key="5">
    <source>
        <dbReference type="ARBA" id="ARBA00023034"/>
    </source>
</evidence>
<comment type="subcellular location">
    <subcellularLocation>
        <location evidence="1">Golgi apparatus membrane</location>
        <topology evidence="1">Single-pass type II membrane protein</topology>
    </subcellularLocation>
</comment>
<gene>
    <name evidence="7" type="ORF">CCACVL1_17437</name>
</gene>
<name>A0A1R3HS47_COCAP</name>
<feature type="domain" description="Exostosin GT47" evidence="6">
    <location>
        <begin position="3"/>
        <end position="288"/>
    </location>
</feature>
<protein>
    <submittedName>
        <fullName evidence="7">Exostosin-like protein</fullName>
    </submittedName>
</protein>
<evidence type="ECO:0000256" key="2">
    <source>
        <dbReference type="ARBA" id="ARBA00010271"/>
    </source>
</evidence>
<dbReference type="PANTHER" id="PTHR11062:SF124">
    <property type="entry name" value="XYLOGALACTURONAN BETA-1,3-XYLOSYLTRANSFERASE"/>
    <property type="match status" value="1"/>
</dbReference>
<proteinExistence type="inferred from homology"/>
<keyword evidence="8" id="KW-1185">Reference proteome</keyword>